<dbReference type="PROSITE" id="PS50893">
    <property type="entry name" value="ABC_TRANSPORTER_2"/>
    <property type="match status" value="2"/>
</dbReference>
<dbReference type="PATRIC" id="fig|1207063.3.peg.158"/>
<keyword evidence="8" id="KW-1185">Reference proteome</keyword>
<comment type="similarity">
    <text evidence="2">Belongs to the ABC transporter superfamily.</text>
</comment>
<feature type="domain" description="ABC transporter" evidence="6">
    <location>
        <begin position="6"/>
        <end position="254"/>
    </location>
</feature>
<accession>K2JTN7</accession>
<dbReference type="Pfam" id="PF00005">
    <property type="entry name" value="ABC_tran"/>
    <property type="match status" value="2"/>
</dbReference>
<evidence type="ECO:0000256" key="1">
    <source>
        <dbReference type="ARBA" id="ARBA00004417"/>
    </source>
</evidence>
<dbReference type="PANTHER" id="PTHR43776">
    <property type="entry name" value="TRANSPORT ATP-BINDING PROTEIN"/>
    <property type="match status" value="1"/>
</dbReference>
<dbReference type="Pfam" id="PF08352">
    <property type="entry name" value="oligo_HPY"/>
    <property type="match status" value="2"/>
</dbReference>
<dbReference type="eggNOG" id="COG4172">
    <property type="taxonomic scope" value="Bacteria"/>
</dbReference>
<keyword evidence="5" id="KW-0067">ATP-binding</keyword>
<dbReference type="InterPro" id="IPR017871">
    <property type="entry name" value="ABC_transporter-like_CS"/>
</dbReference>
<dbReference type="SUPFAM" id="SSF52540">
    <property type="entry name" value="P-loop containing nucleoside triphosphate hydrolases"/>
    <property type="match status" value="2"/>
</dbReference>
<feature type="domain" description="ABC transporter" evidence="6">
    <location>
        <begin position="276"/>
        <end position="522"/>
    </location>
</feature>
<gene>
    <name evidence="7" type="ORF">P24_00765</name>
</gene>
<dbReference type="GO" id="GO:0005886">
    <property type="term" value="C:plasma membrane"/>
    <property type="evidence" value="ECO:0007669"/>
    <property type="project" value="UniProtKB-SubCell"/>
</dbReference>
<organism evidence="7 8">
    <name type="scientific">Oceanibaculum indicum P24</name>
    <dbReference type="NCBI Taxonomy" id="1207063"/>
    <lineage>
        <taxon>Bacteria</taxon>
        <taxon>Pseudomonadati</taxon>
        <taxon>Pseudomonadota</taxon>
        <taxon>Alphaproteobacteria</taxon>
        <taxon>Rhodospirillales</taxon>
        <taxon>Oceanibaculaceae</taxon>
        <taxon>Oceanibaculum</taxon>
    </lineage>
</organism>
<comment type="subcellular location">
    <subcellularLocation>
        <location evidence="1">Cell inner membrane</location>
        <topology evidence="1">Peripheral membrane protein</topology>
    </subcellularLocation>
</comment>
<dbReference type="Proteomes" id="UP000006746">
    <property type="component" value="Unassembled WGS sequence"/>
</dbReference>
<keyword evidence="3" id="KW-0813">Transport</keyword>
<evidence type="ECO:0000313" key="7">
    <source>
        <dbReference type="EMBL" id="EKE78838.1"/>
    </source>
</evidence>
<evidence type="ECO:0000256" key="2">
    <source>
        <dbReference type="ARBA" id="ARBA00005417"/>
    </source>
</evidence>
<evidence type="ECO:0000256" key="3">
    <source>
        <dbReference type="ARBA" id="ARBA00022448"/>
    </source>
</evidence>
<dbReference type="GO" id="GO:0016887">
    <property type="term" value="F:ATP hydrolysis activity"/>
    <property type="evidence" value="ECO:0007669"/>
    <property type="project" value="InterPro"/>
</dbReference>
<dbReference type="AlphaFoldDB" id="K2JTN7"/>
<name>K2JTN7_9PROT</name>
<reference evidence="7 8" key="1">
    <citation type="journal article" date="2012" name="J. Bacteriol.">
        <title>Genome Sequence of Oceanibaculum indicum Type Strain P24.</title>
        <authorList>
            <person name="Lai Q."/>
            <person name="Shao Z."/>
        </authorList>
    </citation>
    <scope>NUCLEOTIDE SEQUENCE [LARGE SCALE GENOMIC DNA]</scope>
    <source>
        <strain evidence="7 8">P24</strain>
    </source>
</reference>
<dbReference type="InterPro" id="IPR013563">
    <property type="entry name" value="Oligopep_ABC_C"/>
</dbReference>
<dbReference type="InterPro" id="IPR003439">
    <property type="entry name" value="ABC_transporter-like_ATP-bd"/>
</dbReference>
<dbReference type="SMART" id="SM00382">
    <property type="entry name" value="AAA"/>
    <property type="match status" value="2"/>
</dbReference>
<dbReference type="EMBL" id="AMRL01000001">
    <property type="protein sequence ID" value="EKE78838.1"/>
    <property type="molecule type" value="Genomic_DNA"/>
</dbReference>
<protein>
    <submittedName>
        <fullName evidence="7">ABC transporter ATPase</fullName>
    </submittedName>
</protein>
<dbReference type="Gene3D" id="3.40.50.300">
    <property type="entry name" value="P-loop containing nucleotide triphosphate hydrolases"/>
    <property type="match status" value="2"/>
</dbReference>
<dbReference type="InterPro" id="IPR050319">
    <property type="entry name" value="ABC_transp_ATP-bind"/>
</dbReference>
<dbReference type="CDD" id="cd03257">
    <property type="entry name" value="ABC_NikE_OppD_transporters"/>
    <property type="match status" value="2"/>
</dbReference>
<dbReference type="GO" id="GO:0005524">
    <property type="term" value="F:ATP binding"/>
    <property type="evidence" value="ECO:0007669"/>
    <property type="project" value="UniProtKB-KW"/>
</dbReference>
<keyword evidence="4" id="KW-0547">Nucleotide-binding</keyword>
<dbReference type="STRING" id="1207063.P24_00765"/>
<evidence type="ECO:0000256" key="5">
    <source>
        <dbReference type="ARBA" id="ARBA00022840"/>
    </source>
</evidence>
<evidence type="ECO:0000313" key="8">
    <source>
        <dbReference type="Proteomes" id="UP000006746"/>
    </source>
</evidence>
<evidence type="ECO:0000259" key="6">
    <source>
        <dbReference type="PROSITE" id="PS50893"/>
    </source>
</evidence>
<comment type="caution">
    <text evidence="7">The sequence shown here is derived from an EMBL/GenBank/DDBJ whole genome shotgun (WGS) entry which is preliminary data.</text>
</comment>
<dbReference type="NCBIfam" id="NF007739">
    <property type="entry name" value="PRK10419.1"/>
    <property type="match status" value="2"/>
</dbReference>
<dbReference type="InterPro" id="IPR003593">
    <property type="entry name" value="AAA+_ATPase"/>
</dbReference>
<dbReference type="NCBIfam" id="NF008453">
    <property type="entry name" value="PRK11308.1"/>
    <property type="match status" value="2"/>
</dbReference>
<dbReference type="GO" id="GO:0055085">
    <property type="term" value="P:transmembrane transport"/>
    <property type="evidence" value="ECO:0007669"/>
    <property type="project" value="UniProtKB-ARBA"/>
</dbReference>
<proteinExistence type="inferred from homology"/>
<dbReference type="PROSITE" id="PS00211">
    <property type="entry name" value="ABC_TRANSPORTER_1"/>
    <property type="match status" value="2"/>
</dbReference>
<dbReference type="InterPro" id="IPR027417">
    <property type="entry name" value="P-loop_NTPase"/>
</dbReference>
<sequence length="545" mass="59538">MTDSVLQISNLRIGVPDGPLVVDDVSFSVGAGEVVAVVGESGSGKTMVARSVLGLLPPGLVRQSGGIAFAGEAIEDAPWNRLRQLRGGEIGMVFQEPMVSLNPALRIGAQMEEGLRIHRPGMGRAERRKLCADMLRRVGIEDAERCLQAFPHEFSGGMRQRMMLASVMMLKPRLLVADEPTTALDSLTQREVLDLMVELTRETSTAVMLITHDLGVVARYAQRCVVLEKGRLVETGPTAQVIGAPREPYTRRLVEAIPRPRPRDGEGRIGGPVLAVEKLQVTFRRRGGLFQRATDMQAVKGVDLTLRAGEMVAVVGGSGSGKTTLGRAILRLVQPSGGSIRFKGMPLEKADRHGMHTFRMACQLISQDPYSSLDPRMRVGDIVGEPLRLLDGLDEAARRQRIEAALDEVGLDGFGRRFPHQLSGGQRQRVAIARALIRRPELVIADEPISALDMTIQKQILDLLENLQRSHGFCCLFISHDLAAVRQIANRVIVMQEGRIVEQGETEAVFERSGHPYTRALLAASPALALSRSAEQLIYAGRHPD</sequence>
<dbReference type="RefSeq" id="WP_008942772.1">
    <property type="nucleotide sequence ID" value="NZ_AMRL01000001.1"/>
</dbReference>
<dbReference type="GO" id="GO:0015833">
    <property type="term" value="P:peptide transport"/>
    <property type="evidence" value="ECO:0007669"/>
    <property type="project" value="InterPro"/>
</dbReference>
<evidence type="ECO:0000256" key="4">
    <source>
        <dbReference type="ARBA" id="ARBA00022741"/>
    </source>
</evidence>
<dbReference type="PANTHER" id="PTHR43776:SF7">
    <property type="entry name" value="D,D-DIPEPTIDE TRANSPORT ATP-BINDING PROTEIN DDPF-RELATED"/>
    <property type="match status" value="1"/>
</dbReference>